<sequence>MAFSSHLRRFDNYLEIAERDEELSKLRRDVLRLDNLIADLDNKNYKLKDEIKKINYELNISDMQNRSLKLEIERLRRENRERWWDNFDLQKQNEELRATVEAYRICPCCCTRSCSSTPSRPRTARSAPHRDI</sequence>
<proteinExistence type="predicted"/>
<dbReference type="AlphaFoldDB" id="A0A8J1XZ38"/>
<keyword evidence="2" id="KW-1185">Reference proteome</keyword>
<organism evidence="1 2">
    <name type="scientific">Owenia fusiformis</name>
    <name type="common">Polychaete worm</name>
    <dbReference type="NCBI Taxonomy" id="6347"/>
    <lineage>
        <taxon>Eukaryota</taxon>
        <taxon>Metazoa</taxon>
        <taxon>Spiralia</taxon>
        <taxon>Lophotrochozoa</taxon>
        <taxon>Annelida</taxon>
        <taxon>Polychaeta</taxon>
        <taxon>Sedentaria</taxon>
        <taxon>Canalipalpata</taxon>
        <taxon>Sabellida</taxon>
        <taxon>Oweniida</taxon>
        <taxon>Oweniidae</taxon>
        <taxon>Owenia</taxon>
    </lineage>
</organism>
<protein>
    <submittedName>
        <fullName evidence="1">Uncharacterized protein</fullName>
    </submittedName>
</protein>
<evidence type="ECO:0000313" key="1">
    <source>
        <dbReference type="EMBL" id="CAH1795260.1"/>
    </source>
</evidence>
<comment type="caution">
    <text evidence="1">The sequence shown here is derived from an EMBL/GenBank/DDBJ whole genome shotgun (WGS) entry which is preliminary data.</text>
</comment>
<accession>A0A8J1XZ38</accession>
<reference evidence="1" key="1">
    <citation type="submission" date="2022-03" db="EMBL/GenBank/DDBJ databases">
        <authorList>
            <person name="Martin C."/>
        </authorList>
    </citation>
    <scope>NUCLEOTIDE SEQUENCE</scope>
</reference>
<gene>
    <name evidence="1" type="ORF">OFUS_LOCUS19827</name>
</gene>
<dbReference type="Proteomes" id="UP000749559">
    <property type="component" value="Unassembled WGS sequence"/>
</dbReference>
<dbReference type="EMBL" id="CAIIXF020000009">
    <property type="protein sequence ID" value="CAH1795260.1"/>
    <property type="molecule type" value="Genomic_DNA"/>
</dbReference>
<evidence type="ECO:0000313" key="2">
    <source>
        <dbReference type="Proteomes" id="UP000749559"/>
    </source>
</evidence>
<name>A0A8J1XZ38_OWEFU</name>